<organism evidence="8 9">
    <name type="scientific">Dimorphilus gyrociliatus</name>
    <dbReference type="NCBI Taxonomy" id="2664684"/>
    <lineage>
        <taxon>Eukaryota</taxon>
        <taxon>Metazoa</taxon>
        <taxon>Spiralia</taxon>
        <taxon>Lophotrochozoa</taxon>
        <taxon>Annelida</taxon>
        <taxon>Polychaeta</taxon>
        <taxon>Polychaeta incertae sedis</taxon>
        <taxon>Dinophilidae</taxon>
        <taxon>Dimorphilus</taxon>
    </lineage>
</organism>
<protein>
    <submittedName>
        <fullName evidence="8">DgyrCDS1271</fullName>
    </submittedName>
</protein>
<dbReference type="GO" id="GO:0005615">
    <property type="term" value="C:extracellular space"/>
    <property type="evidence" value="ECO:0007669"/>
    <property type="project" value="InterPro"/>
</dbReference>
<evidence type="ECO:0000259" key="6">
    <source>
        <dbReference type="SMART" id="SM01360"/>
    </source>
</evidence>
<dbReference type="InterPro" id="IPR036595">
    <property type="entry name" value="A-macroglobulin_rcpt-bd_sf"/>
</dbReference>
<keyword evidence="3" id="KW-0812">Transmembrane</keyword>
<feature type="chain" id="PRO_5029734492" evidence="4">
    <location>
        <begin position="21"/>
        <end position="1560"/>
    </location>
</feature>
<dbReference type="Pfam" id="PF07678">
    <property type="entry name" value="TED_complement"/>
    <property type="match status" value="1"/>
</dbReference>
<feature type="disulfide bond" evidence="2">
    <location>
        <begin position="691"/>
        <end position="706"/>
    </location>
</feature>
<dbReference type="Gene3D" id="4.10.400.10">
    <property type="entry name" value="Low-density Lipoprotein Receptor"/>
    <property type="match status" value="1"/>
</dbReference>
<dbReference type="CDD" id="cd00112">
    <property type="entry name" value="LDLa"/>
    <property type="match status" value="1"/>
</dbReference>
<dbReference type="EMBL" id="CAJFCJ010000002">
    <property type="protein sequence ID" value="CAD5112021.1"/>
    <property type="molecule type" value="Genomic_DNA"/>
</dbReference>
<dbReference type="Proteomes" id="UP000549394">
    <property type="component" value="Unassembled WGS sequence"/>
</dbReference>
<dbReference type="PANTHER" id="PTHR11412:SF146">
    <property type="entry name" value="CD109 ANTIGEN"/>
    <property type="match status" value="1"/>
</dbReference>
<evidence type="ECO:0000256" key="4">
    <source>
        <dbReference type="SAM" id="SignalP"/>
    </source>
</evidence>
<keyword evidence="9" id="KW-1185">Reference proteome</keyword>
<dbReference type="Gene3D" id="2.60.40.690">
    <property type="entry name" value="Alpha-macroglobulin, receptor-binding domain"/>
    <property type="match status" value="1"/>
</dbReference>
<reference evidence="8 9" key="1">
    <citation type="submission" date="2020-08" db="EMBL/GenBank/DDBJ databases">
        <authorList>
            <person name="Hejnol A."/>
        </authorList>
    </citation>
    <scope>NUCLEOTIDE SEQUENCE [LARGE SCALE GENOMIC DNA]</scope>
</reference>
<accession>A0A7I8VBV7</accession>
<feature type="transmembrane region" description="Helical" evidence="3">
    <location>
        <begin position="1542"/>
        <end position="1559"/>
    </location>
</feature>
<dbReference type="SMART" id="SM01361">
    <property type="entry name" value="A2M_recep"/>
    <property type="match status" value="1"/>
</dbReference>
<comment type="caution">
    <text evidence="2">Lacks conserved residue(s) required for the propagation of feature annotation.</text>
</comment>
<dbReference type="InterPro" id="IPR050473">
    <property type="entry name" value="A2M/Complement_sys"/>
</dbReference>
<dbReference type="InterPro" id="IPR013783">
    <property type="entry name" value="Ig-like_fold"/>
</dbReference>
<dbReference type="OrthoDB" id="6359008at2759"/>
<dbReference type="SUPFAM" id="SSF49410">
    <property type="entry name" value="Alpha-macroglobulin receptor domain"/>
    <property type="match status" value="1"/>
</dbReference>
<dbReference type="InterPro" id="IPR011626">
    <property type="entry name" value="Alpha-macroglobulin_TED"/>
</dbReference>
<dbReference type="Gene3D" id="2.60.40.2950">
    <property type="match status" value="1"/>
</dbReference>
<dbReference type="SUPFAM" id="SSF48239">
    <property type="entry name" value="Terpenoid cyclases/Protein prenyltransferases"/>
    <property type="match status" value="1"/>
</dbReference>
<dbReference type="Gene3D" id="2.20.130.20">
    <property type="match status" value="1"/>
</dbReference>
<evidence type="ECO:0000259" key="5">
    <source>
        <dbReference type="SMART" id="SM01359"/>
    </source>
</evidence>
<dbReference type="Pfam" id="PF01835">
    <property type="entry name" value="MG2"/>
    <property type="match status" value="1"/>
</dbReference>
<feature type="domain" description="Alpha-macroglobulin receptor-binding" evidence="7">
    <location>
        <begin position="1415"/>
        <end position="1506"/>
    </location>
</feature>
<keyword evidence="4" id="KW-0732">Signal</keyword>
<feature type="signal peptide" evidence="4">
    <location>
        <begin position="1"/>
        <end position="20"/>
    </location>
</feature>
<sequence>MLRLIQLLVISFLFIHYVQSEKLLPKSSHVIIAPKYVRPDMTYRMSVAIFDLQTTSAILTATIANENFNEAIASSTIRVGAHSLNMLEIKVPNSAPPGNYSLKIQALTSYSYSSILFENKTELFFKAKQVSIFLQTDKAIYGRLQYINFRILAVKPNLQPVSNGQITIYLLNPRGVRVHWWKEKMLQNGLFEGKHFLTDPRLYGWWQFEILAFGETYFKKFYSFEYYQGMLEVNVTMPHYVMENEYGIVGLVTANWTKGYPIKGSGHIQYELNPPENMKNRKSISFQTRIPFFEGVTSFAVGMDELRNMNNNASLEGYNLVATAVVHDIIKTQLPATGQATTKIFGTGSKLRVLGGRIRTFKPGKLFDLYIAVYQADGQPYRKSINSALRIERQVSKLDGSPVKSANFKDIVIIGDNGIAHLSFIPEDDDDEMTITIAHRQAGIKVVATREFSAINEYLYVTTSTVQPKVGAYMIFTVRCTTYVPKIQYMVTAQGTILFVNELAMESQQKTFSIALSRDMIPRAHILVYGLYNGRVLADALHFYVDGVRASESDLKLVVNKGKDFTHNTIEVVAKGDPSTLIAFNVQDYSIYRYEPNFLTRDKIEKEFASYDLGANSTLSHTWLKDEGIEETVHFPAPSSAIDSNTTFLYLGLEIFTDAKLDRIPGRATCNFTLGFSPCFVSGCYSLDKACDGSWDCADGADEMGCPSEDDYTPKRPQNIESLYPVLIYNYEETSWLWSWHYTKPDGSSFEVVKVPYRPTTWLVSALTLSKEHGLAIVENPVRFKSTRPFYIEMDAPEIVRTGEQIGLQVTVFNYWSETLEILVTIHDPEPFKVITVPDDGYVTNYDPVLTKGSRQVMVWLKPGGVTLIHFGIVSAEIGEYTVSVSGESFAAKHTQSATIKVVAYGVENYYNTPRMIDMLNSGALSIPDLEIPINQRFLLPEKVRHLYVPGSPHARVSVVGGSAGPSFTYGIWDTSTYLRTTTNAGSVFANNLGINLLWLNFFRTQKAVNKETIKEVHHGIADQVAQLMVYYTNMGNGLGYFSMWTTERPSLLVSINSASILATFYKNPEWLQQELYIDIGVVQNTTMWICNRQLPNGAFGDDDVLFDMTLYKDIEDSNGKRLNVSYTAYAIVMLQDIYSHLTNSTVAANLRNTLNLATKYIAPYANGTDDPFIMAHIALALKKASHYSSEDAFKKFYNLPRKDNGKYWSRVPIKAASIKLENQVPVLLPKIPQAEETQAIVATSIGLILEMMRFGTERDLSIYIPIVNWLQTMRTTFYGWSSPIASYWALQALIAYEKADKFVAIHNIFTQITQTSTDNVFDFYLNKTNWYDLQAFEINDKVWGTIRTGATGSGIILLQQEATVTVEYQDQIRQSLNRTFELDVDSVSFYGRNYSILEVTVCAKWLRTDLSPTSGQADIEIQIPSGYYVLKEMLNNFTNSNPLVQDNGFDTSTQVAVYELDYIPPERTCVFVQAHRYFPVANITIQQTVRVYDHYDIGKYNKTYYEASTLFQTTICQVFGSYQCPYSPFYNSAKPLKNTPYISLFSFFIIAFTYKWIFR</sequence>
<dbReference type="GO" id="GO:0004866">
    <property type="term" value="F:endopeptidase inhibitor activity"/>
    <property type="evidence" value="ECO:0007669"/>
    <property type="project" value="InterPro"/>
</dbReference>
<dbReference type="InterPro" id="IPR036055">
    <property type="entry name" value="LDL_receptor-like_sf"/>
</dbReference>
<dbReference type="InterPro" id="IPR001599">
    <property type="entry name" value="Macroglobln_a2"/>
</dbReference>
<feature type="domain" description="Alpha-2-macroglobulin bait region" evidence="5">
    <location>
        <begin position="459"/>
        <end position="594"/>
    </location>
</feature>
<dbReference type="Gene3D" id="1.50.10.20">
    <property type="match status" value="1"/>
</dbReference>
<dbReference type="Pfam" id="PF07703">
    <property type="entry name" value="A2M_BRD"/>
    <property type="match status" value="1"/>
</dbReference>
<dbReference type="InterPro" id="IPR002172">
    <property type="entry name" value="LDrepeatLR_classA_rpt"/>
</dbReference>
<dbReference type="PANTHER" id="PTHR11412">
    <property type="entry name" value="MACROGLOBULIN / COMPLEMENT"/>
    <property type="match status" value="1"/>
</dbReference>
<comment type="caution">
    <text evidence="8">The sequence shown here is derived from an EMBL/GenBank/DDBJ whole genome shotgun (WGS) entry which is preliminary data.</text>
</comment>
<evidence type="ECO:0000256" key="2">
    <source>
        <dbReference type="PROSITE-ProRule" id="PRU00124"/>
    </source>
</evidence>
<evidence type="ECO:0000313" key="9">
    <source>
        <dbReference type="Proteomes" id="UP000549394"/>
    </source>
</evidence>
<dbReference type="InterPro" id="IPR008930">
    <property type="entry name" value="Terpenoid_cyclase/PrenylTrfase"/>
</dbReference>
<dbReference type="SMART" id="SM00192">
    <property type="entry name" value="LDLa"/>
    <property type="match status" value="1"/>
</dbReference>
<keyword evidence="3" id="KW-0472">Membrane</keyword>
<dbReference type="SUPFAM" id="SSF57424">
    <property type="entry name" value="LDL receptor-like module"/>
    <property type="match status" value="1"/>
</dbReference>
<proteinExistence type="predicted"/>
<dbReference type="PROSITE" id="PS50068">
    <property type="entry name" value="LDLRA_2"/>
    <property type="match status" value="1"/>
</dbReference>
<dbReference type="Pfam" id="PF00207">
    <property type="entry name" value="A2M"/>
    <property type="match status" value="1"/>
</dbReference>
<dbReference type="Gene3D" id="2.60.40.1930">
    <property type="match status" value="2"/>
</dbReference>
<dbReference type="SMART" id="SM01360">
    <property type="entry name" value="A2M"/>
    <property type="match status" value="1"/>
</dbReference>
<evidence type="ECO:0000313" key="8">
    <source>
        <dbReference type="EMBL" id="CAD5112021.1"/>
    </source>
</evidence>
<keyword evidence="1 2" id="KW-1015">Disulfide bond</keyword>
<dbReference type="Gene3D" id="2.60.40.10">
    <property type="entry name" value="Immunoglobulins"/>
    <property type="match status" value="1"/>
</dbReference>
<evidence type="ECO:0000259" key="7">
    <source>
        <dbReference type="SMART" id="SM01361"/>
    </source>
</evidence>
<gene>
    <name evidence="8" type="ORF">DGYR_LOCUS1230</name>
</gene>
<dbReference type="InterPro" id="IPR002890">
    <property type="entry name" value="MG2"/>
</dbReference>
<feature type="disulfide bond" evidence="2">
    <location>
        <begin position="679"/>
        <end position="697"/>
    </location>
</feature>
<dbReference type="SMART" id="SM01359">
    <property type="entry name" value="A2M_N_2"/>
    <property type="match status" value="1"/>
</dbReference>
<evidence type="ECO:0000256" key="1">
    <source>
        <dbReference type="ARBA" id="ARBA00023157"/>
    </source>
</evidence>
<feature type="domain" description="Alpha-2-macroglobulin" evidence="6">
    <location>
        <begin position="735"/>
        <end position="826"/>
    </location>
</feature>
<dbReference type="InterPro" id="IPR009048">
    <property type="entry name" value="A-macroglobulin_rcpt-bd"/>
</dbReference>
<dbReference type="InterPro" id="IPR011625">
    <property type="entry name" value="A2M_N_BRD"/>
</dbReference>
<keyword evidence="3" id="KW-1133">Transmembrane helix</keyword>
<name>A0A7I8VBV7_9ANNE</name>
<dbReference type="Pfam" id="PF07677">
    <property type="entry name" value="A2M_recep"/>
    <property type="match status" value="1"/>
</dbReference>
<evidence type="ECO:0000256" key="3">
    <source>
        <dbReference type="SAM" id="Phobius"/>
    </source>
</evidence>